<dbReference type="STRING" id="553466.SAMN04487950_2593"/>
<dbReference type="GO" id="GO:0016491">
    <property type="term" value="F:oxidoreductase activity"/>
    <property type="evidence" value="ECO:0007669"/>
    <property type="project" value="UniProtKB-KW"/>
</dbReference>
<reference evidence="9" key="1">
    <citation type="submission" date="2016-10" db="EMBL/GenBank/DDBJ databases">
        <authorList>
            <person name="Varghese N."/>
            <person name="Submissions S."/>
        </authorList>
    </citation>
    <scope>NUCLEOTIDE SEQUENCE [LARGE SCALE GENOMIC DNA]</scope>
    <source>
        <strain evidence="9">CGMCC 1.7738</strain>
    </source>
</reference>
<name>A0A1I4F2T6_9EURY</name>
<dbReference type="Gene3D" id="3.40.50.720">
    <property type="entry name" value="NAD(P)-binding Rossmann-like Domain"/>
    <property type="match status" value="1"/>
</dbReference>
<evidence type="ECO:0000256" key="5">
    <source>
        <dbReference type="ARBA" id="ARBA00023002"/>
    </source>
</evidence>
<dbReference type="EMBL" id="FOTC01000002">
    <property type="protein sequence ID" value="SFL12292.1"/>
    <property type="molecule type" value="Genomic_DNA"/>
</dbReference>
<dbReference type="InterPro" id="IPR013149">
    <property type="entry name" value="ADH-like_C"/>
</dbReference>
<dbReference type="PANTHER" id="PTHR43350:SF19">
    <property type="entry name" value="D-GULOSIDE 3-DEHYDROGENASE"/>
    <property type="match status" value="1"/>
</dbReference>
<evidence type="ECO:0000256" key="4">
    <source>
        <dbReference type="ARBA" id="ARBA00022833"/>
    </source>
</evidence>
<proteinExistence type="inferred from homology"/>
<dbReference type="SUPFAM" id="SSF50129">
    <property type="entry name" value="GroES-like"/>
    <property type="match status" value="1"/>
</dbReference>
<evidence type="ECO:0000313" key="8">
    <source>
        <dbReference type="EMBL" id="SFL12292.1"/>
    </source>
</evidence>
<sequence length="348" mass="37992">MPARSLYFVGPRAVSVRERPVPDPDGDEVLVETSVSAVSPGTERLIYRGEAPRDLSADPSIPALAGTLDYPLQYGYAAVGTVAAVGDDVGDEWLDRRVFAFNPHESHFLADPADLHVVPDDCSSETATLLPNVETALNFVMDGRPVVGERVAVFGQGVVGLLTTALLARFPLERLVTVDTVSRRRDLSRSLGADESLTPADARAELNPVSGRAQSADDTDVPTGIDLSYELSGNPDALDAAIGVTGYDGRVVIGSWYGEKRSDLALGGRFHRSRIDLQSSQVSTIDPTLRGRWTPERRFARAWDWLARVDTDPLVTHRVPLEQAPDAYHRLDTDREETVQILFTYGER</sequence>
<dbReference type="Proteomes" id="UP000199607">
    <property type="component" value="Unassembled WGS sequence"/>
</dbReference>
<evidence type="ECO:0000259" key="7">
    <source>
        <dbReference type="Pfam" id="PF00107"/>
    </source>
</evidence>
<feature type="domain" description="Alcohol dehydrogenase-like C-terminal" evidence="7">
    <location>
        <begin position="159"/>
        <end position="284"/>
    </location>
</feature>
<evidence type="ECO:0000256" key="2">
    <source>
        <dbReference type="ARBA" id="ARBA00008072"/>
    </source>
</evidence>
<dbReference type="RefSeq" id="WP_089869848.1">
    <property type="nucleotide sequence ID" value="NZ_FOTC01000002.1"/>
</dbReference>
<dbReference type="Gene3D" id="3.90.180.10">
    <property type="entry name" value="Medium-chain alcohol dehydrogenases, catalytic domain"/>
    <property type="match status" value="2"/>
</dbReference>
<evidence type="ECO:0000313" key="9">
    <source>
        <dbReference type="Proteomes" id="UP000199607"/>
    </source>
</evidence>
<protein>
    <submittedName>
        <fullName evidence="8">2-desacetyl-2-hydroxyethyl bacteriochlorophyllide A dehydrogenase</fullName>
    </submittedName>
</protein>
<dbReference type="Pfam" id="PF00107">
    <property type="entry name" value="ADH_zinc_N"/>
    <property type="match status" value="1"/>
</dbReference>
<evidence type="ECO:0000256" key="1">
    <source>
        <dbReference type="ARBA" id="ARBA00001947"/>
    </source>
</evidence>
<evidence type="ECO:0000256" key="3">
    <source>
        <dbReference type="ARBA" id="ARBA00022723"/>
    </source>
</evidence>
<comment type="similarity">
    <text evidence="2">Belongs to the zinc-containing alcohol dehydrogenase family.</text>
</comment>
<dbReference type="AlphaFoldDB" id="A0A1I4F2T6"/>
<evidence type="ECO:0000256" key="6">
    <source>
        <dbReference type="SAM" id="MobiDB-lite"/>
    </source>
</evidence>
<dbReference type="InterPro" id="IPR036291">
    <property type="entry name" value="NAD(P)-bd_dom_sf"/>
</dbReference>
<keyword evidence="3" id="KW-0479">Metal-binding</keyword>
<dbReference type="GO" id="GO:0046872">
    <property type="term" value="F:metal ion binding"/>
    <property type="evidence" value="ECO:0007669"/>
    <property type="project" value="UniProtKB-KW"/>
</dbReference>
<feature type="region of interest" description="Disordered" evidence="6">
    <location>
        <begin position="192"/>
        <end position="221"/>
    </location>
</feature>
<dbReference type="PANTHER" id="PTHR43350">
    <property type="entry name" value="NAD-DEPENDENT ALCOHOL DEHYDROGENASE"/>
    <property type="match status" value="1"/>
</dbReference>
<gene>
    <name evidence="8" type="ORF">SAMN04487950_2593</name>
</gene>
<keyword evidence="9" id="KW-1185">Reference proteome</keyword>
<keyword evidence="5" id="KW-0560">Oxidoreductase</keyword>
<dbReference type="InterPro" id="IPR011032">
    <property type="entry name" value="GroES-like_sf"/>
</dbReference>
<comment type="cofactor">
    <cofactor evidence="1">
        <name>Zn(2+)</name>
        <dbReference type="ChEBI" id="CHEBI:29105"/>
    </cofactor>
</comment>
<accession>A0A1I4F2T6</accession>
<keyword evidence="4" id="KW-0862">Zinc</keyword>
<organism evidence="8 9">
    <name type="scientific">Halogranum rubrum</name>
    <dbReference type="NCBI Taxonomy" id="553466"/>
    <lineage>
        <taxon>Archaea</taxon>
        <taxon>Methanobacteriati</taxon>
        <taxon>Methanobacteriota</taxon>
        <taxon>Stenosarchaea group</taxon>
        <taxon>Halobacteria</taxon>
        <taxon>Halobacteriales</taxon>
        <taxon>Haloferacaceae</taxon>
    </lineage>
</organism>
<dbReference type="SUPFAM" id="SSF51735">
    <property type="entry name" value="NAD(P)-binding Rossmann-fold domains"/>
    <property type="match status" value="1"/>
</dbReference>
<dbReference type="CDD" id="cd08255">
    <property type="entry name" value="2-desacetyl-2-hydroxyethyl_bacteriochlorophyllide_like"/>
    <property type="match status" value="1"/>
</dbReference>